<dbReference type="SUPFAM" id="SSF46785">
    <property type="entry name" value="Winged helix' DNA-binding domain"/>
    <property type="match status" value="1"/>
</dbReference>
<feature type="compositionally biased region" description="Polar residues" evidence="6">
    <location>
        <begin position="220"/>
        <end position="232"/>
    </location>
</feature>
<dbReference type="InterPro" id="IPR015633">
    <property type="entry name" value="E2F"/>
</dbReference>
<keyword evidence="9" id="KW-1185">Reference proteome</keyword>
<evidence type="ECO:0000313" key="8">
    <source>
        <dbReference type="EMBL" id="GFH26365.1"/>
    </source>
</evidence>
<dbReference type="PANTHER" id="PTHR12081">
    <property type="entry name" value="TRANSCRIPTION FACTOR E2F"/>
    <property type="match status" value="1"/>
</dbReference>
<dbReference type="Gene3D" id="6.10.250.540">
    <property type="match status" value="1"/>
</dbReference>
<evidence type="ECO:0000256" key="4">
    <source>
        <dbReference type="ARBA" id="ARBA00023163"/>
    </source>
</evidence>
<dbReference type="InterPro" id="IPR037241">
    <property type="entry name" value="E2F-DP_heterodim"/>
</dbReference>
<dbReference type="GO" id="GO:0000981">
    <property type="term" value="F:DNA-binding transcription factor activity, RNA polymerase II-specific"/>
    <property type="evidence" value="ECO:0007669"/>
    <property type="project" value="TreeGrafter"/>
</dbReference>
<feature type="region of interest" description="Disordered" evidence="6">
    <location>
        <begin position="216"/>
        <end position="251"/>
    </location>
</feature>
<organism evidence="8 9">
    <name type="scientific">Haematococcus lacustris</name>
    <name type="common">Green alga</name>
    <name type="synonym">Haematococcus pluvialis</name>
    <dbReference type="NCBI Taxonomy" id="44745"/>
    <lineage>
        <taxon>Eukaryota</taxon>
        <taxon>Viridiplantae</taxon>
        <taxon>Chlorophyta</taxon>
        <taxon>core chlorophytes</taxon>
        <taxon>Chlorophyceae</taxon>
        <taxon>CS clade</taxon>
        <taxon>Chlamydomonadales</taxon>
        <taxon>Haematococcaceae</taxon>
        <taxon>Haematococcus</taxon>
    </lineage>
</organism>
<evidence type="ECO:0000256" key="5">
    <source>
        <dbReference type="RuleBase" id="RU003796"/>
    </source>
</evidence>
<dbReference type="InterPro" id="IPR036390">
    <property type="entry name" value="WH_DNA-bd_sf"/>
</dbReference>
<dbReference type="InterPro" id="IPR003316">
    <property type="entry name" value="E2F_WHTH_DNA-bd_dom"/>
</dbReference>
<dbReference type="EMBL" id="BLLF01003107">
    <property type="protein sequence ID" value="GFH26365.1"/>
    <property type="molecule type" value="Genomic_DNA"/>
</dbReference>
<comment type="caution">
    <text evidence="8">The sequence shown here is derived from an EMBL/GenBank/DDBJ whole genome shotgun (WGS) entry which is preliminary data.</text>
</comment>
<dbReference type="Proteomes" id="UP000485058">
    <property type="component" value="Unassembled WGS sequence"/>
</dbReference>
<evidence type="ECO:0000256" key="3">
    <source>
        <dbReference type="ARBA" id="ARBA00023125"/>
    </source>
</evidence>
<accession>A0A699ZWL7</accession>
<dbReference type="InterPro" id="IPR036388">
    <property type="entry name" value="WH-like_DNA-bd_sf"/>
</dbReference>
<dbReference type="Pfam" id="PF16421">
    <property type="entry name" value="E2F_CC-MB"/>
    <property type="match status" value="1"/>
</dbReference>
<evidence type="ECO:0000256" key="2">
    <source>
        <dbReference type="ARBA" id="ARBA00023015"/>
    </source>
</evidence>
<feature type="region of interest" description="Disordered" evidence="6">
    <location>
        <begin position="42"/>
        <end position="67"/>
    </location>
</feature>
<dbReference type="FunFam" id="1.10.10.10:FF:000008">
    <property type="entry name" value="E2F transcription factor 1"/>
    <property type="match status" value="1"/>
</dbReference>
<sequence>MFDRGSATESQCSLYSYPKGDIGFNLLYPTIKMDAARKRKTGRAVQGGTTIDTQQGDTTTSHCPAASSRSDKALGAWTRRFMALLLSSKGQKLDLNLAAEQLDVQKRRIYDITNVMEGIGLIEKLGQNMVKWVGKAKPSELEQKLNAQITSLTQSLQALNTDPAVQPLLYVSDTAIKTLPCFGSDTLFAVRAPPGTTLEVSDPNHPTTSALLMQEGGHANHSQGPTAASSHMPSGPCCSQGVQGSMGPGRPRPRHYRVMLKSQAGPVEGLAAGYPTGVSLAPVGGTRQ</sequence>
<keyword evidence="5" id="KW-0539">Nucleus</keyword>
<feature type="non-terminal residue" evidence="8">
    <location>
        <position position="288"/>
    </location>
</feature>
<dbReference type="PANTHER" id="PTHR12081:SF18">
    <property type="entry name" value="TRANSCRIPTION FACTOR E2F2-RELATED"/>
    <property type="match status" value="1"/>
</dbReference>
<gene>
    <name evidence="8" type="ORF">HaLaN_24504</name>
</gene>
<name>A0A699ZWL7_HAELA</name>
<feature type="domain" description="E2F/DP family winged-helix DNA-binding" evidence="7">
    <location>
        <begin position="69"/>
        <end position="134"/>
    </location>
</feature>
<dbReference type="AlphaFoldDB" id="A0A699ZWL7"/>
<dbReference type="SUPFAM" id="SSF144074">
    <property type="entry name" value="E2F-DP heterodimerization region"/>
    <property type="match status" value="1"/>
</dbReference>
<evidence type="ECO:0000256" key="1">
    <source>
        <dbReference type="ARBA" id="ARBA00010940"/>
    </source>
</evidence>
<dbReference type="Pfam" id="PF02319">
    <property type="entry name" value="WHD_E2F_TDP"/>
    <property type="match status" value="1"/>
</dbReference>
<keyword evidence="2 5" id="KW-0805">Transcription regulation</keyword>
<feature type="compositionally biased region" description="Low complexity" evidence="6">
    <location>
        <begin position="46"/>
        <end position="60"/>
    </location>
</feature>
<keyword evidence="3 5" id="KW-0238">DNA-binding</keyword>
<comment type="subcellular location">
    <subcellularLocation>
        <location evidence="5">Nucleus</location>
    </subcellularLocation>
</comment>
<keyword evidence="4 5" id="KW-0804">Transcription</keyword>
<dbReference type="GO" id="GO:0000978">
    <property type="term" value="F:RNA polymerase II cis-regulatory region sequence-specific DNA binding"/>
    <property type="evidence" value="ECO:0007669"/>
    <property type="project" value="InterPro"/>
</dbReference>
<evidence type="ECO:0000313" key="9">
    <source>
        <dbReference type="Proteomes" id="UP000485058"/>
    </source>
</evidence>
<protein>
    <submittedName>
        <fullName evidence="8">Transcription factor E2F1</fullName>
    </submittedName>
</protein>
<reference evidence="8 9" key="1">
    <citation type="submission" date="2020-02" db="EMBL/GenBank/DDBJ databases">
        <title>Draft genome sequence of Haematococcus lacustris strain NIES-144.</title>
        <authorList>
            <person name="Morimoto D."/>
            <person name="Nakagawa S."/>
            <person name="Yoshida T."/>
            <person name="Sawayama S."/>
        </authorList>
    </citation>
    <scope>NUCLEOTIDE SEQUENCE [LARGE SCALE GENOMIC DNA]</scope>
    <source>
        <strain evidence="8 9">NIES-144</strain>
    </source>
</reference>
<evidence type="ECO:0000256" key="6">
    <source>
        <dbReference type="SAM" id="MobiDB-lite"/>
    </source>
</evidence>
<dbReference type="GO" id="GO:0090575">
    <property type="term" value="C:RNA polymerase II transcription regulator complex"/>
    <property type="evidence" value="ECO:0007669"/>
    <property type="project" value="TreeGrafter"/>
</dbReference>
<comment type="similarity">
    <text evidence="1 5">Belongs to the E2F/DP family.</text>
</comment>
<dbReference type="GO" id="GO:0046983">
    <property type="term" value="F:protein dimerization activity"/>
    <property type="evidence" value="ECO:0007669"/>
    <property type="project" value="InterPro"/>
</dbReference>
<feature type="non-terminal residue" evidence="8">
    <location>
        <position position="1"/>
    </location>
</feature>
<proteinExistence type="inferred from homology"/>
<dbReference type="InterPro" id="IPR032198">
    <property type="entry name" value="E2F_CC-MB"/>
</dbReference>
<evidence type="ECO:0000259" key="7">
    <source>
        <dbReference type="SMART" id="SM01372"/>
    </source>
</evidence>
<dbReference type="SMART" id="SM01372">
    <property type="entry name" value="E2F_TDP"/>
    <property type="match status" value="1"/>
</dbReference>
<dbReference type="Gene3D" id="1.10.10.10">
    <property type="entry name" value="Winged helix-like DNA-binding domain superfamily/Winged helix DNA-binding domain"/>
    <property type="match status" value="1"/>
</dbReference>